<sequence>MPIDCEEAAFYREIVDATKDNASSIDLYQVLRIERETTPKEIKKAYRRLAVRWHPDKHRNDFDKAFAESVFKLIARAYEVLSDENSRADYDAGGFNGGIFCTDGEAGGGFNCPNPNDSEAFETFFKNFFDDTDTSGKQYGEWSLNDVNNYTQLK</sequence>
<dbReference type="GeneID" id="9052248"/>
<dbReference type="GO" id="GO:0005737">
    <property type="term" value="C:cytoplasm"/>
    <property type="evidence" value="ECO:0007669"/>
    <property type="project" value="TreeGrafter"/>
</dbReference>
<dbReference type="PRINTS" id="PR00625">
    <property type="entry name" value="JDOMAIN"/>
</dbReference>
<proteinExistence type="predicted"/>
<dbReference type="Gene3D" id="1.10.287.110">
    <property type="entry name" value="DnaJ domain"/>
    <property type="match status" value="1"/>
</dbReference>
<dbReference type="Pfam" id="PF00226">
    <property type="entry name" value="DnaJ"/>
    <property type="match status" value="1"/>
</dbReference>
<dbReference type="GO" id="GO:0044183">
    <property type="term" value="F:protein folding chaperone"/>
    <property type="evidence" value="ECO:0007669"/>
    <property type="project" value="TreeGrafter"/>
</dbReference>
<dbReference type="InParanoid" id="C5L1M1"/>
<evidence type="ECO:0000313" key="3">
    <source>
        <dbReference type="Proteomes" id="UP000007800"/>
    </source>
</evidence>
<dbReference type="GO" id="GO:0005634">
    <property type="term" value="C:nucleus"/>
    <property type="evidence" value="ECO:0007669"/>
    <property type="project" value="TreeGrafter"/>
</dbReference>
<dbReference type="PANTHER" id="PTHR43948">
    <property type="entry name" value="DNAJ HOMOLOG SUBFAMILY B"/>
    <property type="match status" value="1"/>
</dbReference>
<dbReference type="InterPro" id="IPR018253">
    <property type="entry name" value="DnaJ_domain_CS"/>
</dbReference>
<evidence type="ECO:0000313" key="2">
    <source>
        <dbReference type="EMBL" id="EER09372.1"/>
    </source>
</evidence>
<accession>C5L1M1</accession>
<protein>
    <submittedName>
        <fullName evidence="2">Heat shock protein DnaJ, putative</fullName>
    </submittedName>
</protein>
<dbReference type="SUPFAM" id="SSF46565">
    <property type="entry name" value="Chaperone J-domain"/>
    <property type="match status" value="1"/>
</dbReference>
<name>C5L1M1_PERM5</name>
<dbReference type="PROSITE" id="PS50076">
    <property type="entry name" value="DNAJ_2"/>
    <property type="match status" value="1"/>
</dbReference>
<dbReference type="OrthoDB" id="10250354at2759"/>
<dbReference type="GO" id="GO:0051087">
    <property type="term" value="F:protein-folding chaperone binding"/>
    <property type="evidence" value="ECO:0007669"/>
    <property type="project" value="TreeGrafter"/>
</dbReference>
<dbReference type="CDD" id="cd06257">
    <property type="entry name" value="DnaJ"/>
    <property type="match status" value="1"/>
</dbReference>
<dbReference type="InterPro" id="IPR036869">
    <property type="entry name" value="J_dom_sf"/>
</dbReference>
<gene>
    <name evidence="2" type="ORF">Pmar_PMAR004962</name>
</gene>
<dbReference type="PANTHER" id="PTHR43948:SF14">
    <property type="entry name" value="PROTEIN DNAJ, PUTATIVE-RELATED"/>
    <property type="match status" value="1"/>
</dbReference>
<keyword evidence="2" id="KW-0346">Stress response</keyword>
<dbReference type="RefSeq" id="XP_002777556.1">
    <property type="nucleotide sequence ID" value="XM_002777510.1"/>
</dbReference>
<organism evidence="3">
    <name type="scientific">Perkinsus marinus (strain ATCC 50983 / TXsc)</name>
    <dbReference type="NCBI Taxonomy" id="423536"/>
    <lineage>
        <taxon>Eukaryota</taxon>
        <taxon>Sar</taxon>
        <taxon>Alveolata</taxon>
        <taxon>Perkinsozoa</taxon>
        <taxon>Perkinsea</taxon>
        <taxon>Perkinsida</taxon>
        <taxon>Perkinsidae</taxon>
        <taxon>Perkinsus</taxon>
    </lineage>
</organism>
<dbReference type="Proteomes" id="UP000007800">
    <property type="component" value="Unassembled WGS sequence"/>
</dbReference>
<dbReference type="AlphaFoldDB" id="C5L1M1"/>
<dbReference type="GO" id="GO:0051082">
    <property type="term" value="F:unfolded protein binding"/>
    <property type="evidence" value="ECO:0007669"/>
    <property type="project" value="TreeGrafter"/>
</dbReference>
<dbReference type="OMA" id="DIVKCGM"/>
<dbReference type="InterPro" id="IPR001623">
    <property type="entry name" value="DnaJ_domain"/>
</dbReference>
<evidence type="ECO:0000259" key="1">
    <source>
        <dbReference type="PROSITE" id="PS50076"/>
    </source>
</evidence>
<dbReference type="SMART" id="SM00271">
    <property type="entry name" value="DnaJ"/>
    <property type="match status" value="1"/>
</dbReference>
<dbReference type="EMBL" id="GG678342">
    <property type="protein sequence ID" value="EER09372.1"/>
    <property type="molecule type" value="Genomic_DNA"/>
</dbReference>
<dbReference type="PROSITE" id="PS00636">
    <property type="entry name" value="DNAJ_1"/>
    <property type="match status" value="1"/>
</dbReference>
<reference evidence="2 3" key="1">
    <citation type="submission" date="2008-07" db="EMBL/GenBank/DDBJ databases">
        <authorList>
            <person name="El-Sayed N."/>
            <person name="Caler E."/>
            <person name="Inman J."/>
            <person name="Amedeo P."/>
            <person name="Hass B."/>
            <person name="Wortman J."/>
        </authorList>
    </citation>
    <scope>NUCLEOTIDE SEQUENCE [LARGE SCALE GENOMIC DNA]</scope>
    <source>
        <strain evidence="3">ATCC 50983 / TXsc</strain>
    </source>
</reference>
<feature type="domain" description="J" evidence="1">
    <location>
        <begin position="26"/>
        <end position="94"/>
    </location>
</feature>
<keyword evidence="3" id="KW-1185">Reference proteome</keyword>